<dbReference type="SUPFAM" id="SSF51735">
    <property type="entry name" value="NAD(P)-binding Rossmann-fold domains"/>
    <property type="match status" value="1"/>
</dbReference>
<dbReference type="SMART" id="SM00822">
    <property type="entry name" value="PKS_KR"/>
    <property type="match status" value="1"/>
</dbReference>
<reference evidence="4 5" key="1">
    <citation type="submission" date="2020-07" db="EMBL/GenBank/DDBJ databases">
        <title>Sequencing the genomes of 1000 actinobacteria strains.</title>
        <authorList>
            <person name="Klenk H.-P."/>
        </authorList>
    </citation>
    <scope>NUCLEOTIDE SEQUENCE [LARGE SCALE GENOMIC DNA]</scope>
    <source>
        <strain evidence="4 5">DSM 103833</strain>
    </source>
</reference>
<evidence type="ECO:0000313" key="4">
    <source>
        <dbReference type="EMBL" id="NYJ00436.1"/>
    </source>
</evidence>
<dbReference type="PROSITE" id="PS00061">
    <property type="entry name" value="ADH_SHORT"/>
    <property type="match status" value="1"/>
</dbReference>
<evidence type="ECO:0000259" key="3">
    <source>
        <dbReference type="SMART" id="SM00822"/>
    </source>
</evidence>
<name>A0A853C077_9ACTN</name>
<dbReference type="Gene3D" id="3.40.50.720">
    <property type="entry name" value="NAD(P)-binding Rossmann-like Domain"/>
    <property type="match status" value="1"/>
</dbReference>
<evidence type="ECO:0000256" key="2">
    <source>
        <dbReference type="RuleBase" id="RU000363"/>
    </source>
</evidence>
<dbReference type="InterPro" id="IPR020904">
    <property type="entry name" value="Sc_DH/Rdtase_CS"/>
</dbReference>
<comment type="caution">
    <text evidence="4">The sequence shown here is derived from an EMBL/GenBank/DDBJ whole genome shotgun (WGS) entry which is preliminary data.</text>
</comment>
<dbReference type="InterPro" id="IPR002347">
    <property type="entry name" value="SDR_fam"/>
</dbReference>
<dbReference type="CDD" id="cd05374">
    <property type="entry name" value="17beta-HSD-like_SDR_c"/>
    <property type="match status" value="1"/>
</dbReference>
<dbReference type="Pfam" id="PF00106">
    <property type="entry name" value="adh_short"/>
    <property type="match status" value="1"/>
</dbReference>
<dbReference type="PRINTS" id="PR00081">
    <property type="entry name" value="GDHRDH"/>
</dbReference>
<organism evidence="4 5">
    <name type="scientific">Nocardioides thalensis</name>
    <dbReference type="NCBI Taxonomy" id="1914755"/>
    <lineage>
        <taxon>Bacteria</taxon>
        <taxon>Bacillati</taxon>
        <taxon>Actinomycetota</taxon>
        <taxon>Actinomycetes</taxon>
        <taxon>Propionibacteriales</taxon>
        <taxon>Nocardioidaceae</taxon>
        <taxon>Nocardioides</taxon>
    </lineage>
</organism>
<dbReference type="GO" id="GO:0016491">
    <property type="term" value="F:oxidoreductase activity"/>
    <property type="evidence" value="ECO:0007669"/>
    <property type="project" value="TreeGrafter"/>
</dbReference>
<dbReference type="PANTHER" id="PTHR43313">
    <property type="entry name" value="SHORT-CHAIN DEHYDROGENASE/REDUCTASE FAMILY 9C"/>
    <property type="match status" value="1"/>
</dbReference>
<dbReference type="Proteomes" id="UP000530424">
    <property type="component" value="Unassembled WGS sequence"/>
</dbReference>
<dbReference type="PRINTS" id="PR00080">
    <property type="entry name" value="SDRFAMILY"/>
</dbReference>
<evidence type="ECO:0000256" key="1">
    <source>
        <dbReference type="ARBA" id="ARBA00006484"/>
    </source>
</evidence>
<dbReference type="EMBL" id="JACCFP010000001">
    <property type="protein sequence ID" value="NYJ00436.1"/>
    <property type="molecule type" value="Genomic_DNA"/>
</dbReference>
<accession>A0A853C077</accession>
<dbReference type="RefSeq" id="WP_179667024.1">
    <property type="nucleotide sequence ID" value="NZ_JACCFP010000001.1"/>
</dbReference>
<keyword evidence="5" id="KW-1185">Reference proteome</keyword>
<evidence type="ECO:0000313" key="5">
    <source>
        <dbReference type="Proteomes" id="UP000530424"/>
    </source>
</evidence>
<dbReference type="AlphaFoldDB" id="A0A853C077"/>
<gene>
    <name evidence="4" type="ORF">HNR19_001134</name>
</gene>
<dbReference type="GO" id="GO:0008202">
    <property type="term" value="P:steroid metabolic process"/>
    <property type="evidence" value="ECO:0007669"/>
    <property type="project" value="TreeGrafter"/>
</dbReference>
<comment type="similarity">
    <text evidence="1 2">Belongs to the short-chain dehydrogenases/reductases (SDR) family.</text>
</comment>
<proteinExistence type="inferred from homology"/>
<sequence length="284" mass="29809">MGNIVVTGASTGIGRATVARLVDAGHTVFAGVRKQSDADDLAAEVRGVVPLLLDVTDVDQVVAARATVDEAVGTAGLHGLVNNAGIAVGGPLEGVPLDEIRRQLEVNVTAQVGMTQAFLPLVRRATGRVVFTGSASGRAGIALMGPYTASKYAIEGLAESWRAELAPWGIKVVVVEPGPIKTPIWDKAHGEMDAIADSLSPEARELYADHLAKIPKFVRRQKLTAVSAKRVARVMEKALFSPRPRARYLVGPQANGLGVMARVFPDSAKAAVVGVTTGARMPKR</sequence>
<dbReference type="PANTHER" id="PTHR43313:SF1">
    <property type="entry name" value="3BETA-HYDROXYSTEROID DEHYDROGENASE DHS-16"/>
    <property type="match status" value="1"/>
</dbReference>
<protein>
    <submittedName>
        <fullName evidence="4">NAD(P)-dependent dehydrogenase (Short-subunit alcohol dehydrogenase family)</fullName>
    </submittedName>
</protein>
<dbReference type="InterPro" id="IPR036291">
    <property type="entry name" value="NAD(P)-bd_dom_sf"/>
</dbReference>
<feature type="domain" description="Ketoreductase" evidence="3">
    <location>
        <begin position="2"/>
        <end position="183"/>
    </location>
</feature>
<dbReference type="InterPro" id="IPR057326">
    <property type="entry name" value="KR_dom"/>
</dbReference>